<dbReference type="Gramene" id="OE9A090094T1">
    <property type="protein sequence ID" value="OE9A090094C1"/>
    <property type="gene ID" value="OE9A090094"/>
</dbReference>
<evidence type="ECO:0000313" key="12">
    <source>
        <dbReference type="Proteomes" id="UP000594638"/>
    </source>
</evidence>
<protein>
    <submittedName>
        <fullName evidence="11">Premnaspirodiene oxygenase-like</fullName>
    </submittedName>
</protein>
<dbReference type="InterPro" id="IPR017972">
    <property type="entry name" value="Cyt_P450_CS"/>
</dbReference>
<evidence type="ECO:0000256" key="2">
    <source>
        <dbReference type="ARBA" id="ARBA00010617"/>
    </source>
</evidence>
<keyword evidence="8 10" id="KW-0503">Monooxygenase</keyword>
<dbReference type="EMBL" id="CACTIH010009435">
    <property type="protein sequence ID" value="CAA3031301.1"/>
    <property type="molecule type" value="Genomic_DNA"/>
</dbReference>
<comment type="cofactor">
    <cofactor evidence="9">
        <name>heme</name>
        <dbReference type="ChEBI" id="CHEBI:30413"/>
    </cofactor>
</comment>
<dbReference type="SUPFAM" id="SSF48264">
    <property type="entry name" value="Cytochrome P450"/>
    <property type="match status" value="1"/>
</dbReference>
<dbReference type="GO" id="GO:0020037">
    <property type="term" value="F:heme binding"/>
    <property type="evidence" value="ECO:0007669"/>
    <property type="project" value="InterPro"/>
</dbReference>
<dbReference type="PANTHER" id="PTHR47953:SF16">
    <property type="entry name" value="CYTOCHROME P450 71D8"/>
    <property type="match status" value="1"/>
</dbReference>
<evidence type="ECO:0000256" key="4">
    <source>
        <dbReference type="ARBA" id="ARBA00022723"/>
    </source>
</evidence>
<comment type="caution">
    <text evidence="11">The sequence shown here is derived from an EMBL/GenBank/DDBJ whole genome shotgun (WGS) entry which is preliminary data.</text>
</comment>
<evidence type="ECO:0000256" key="7">
    <source>
        <dbReference type="ARBA" id="ARBA00023004"/>
    </source>
</evidence>
<evidence type="ECO:0000256" key="10">
    <source>
        <dbReference type="RuleBase" id="RU000461"/>
    </source>
</evidence>
<evidence type="ECO:0000256" key="6">
    <source>
        <dbReference type="ARBA" id="ARBA00023002"/>
    </source>
</evidence>
<accession>A0A8S0VJ00</accession>
<evidence type="ECO:0000256" key="8">
    <source>
        <dbReference type="ARBA" id="ARBA00023033"/>
    </source>
</evidence>
<feature type="binding site" description="axial binding residue" evidence="9">
    <location>
        <position position="46"/>
    </location>
    <ligand>
        <name>heme</name>
        <dbReference type="ChEBI" id="CHEBI:30413"/>
    </ligand>
    <ligandPart>
        <name>Fe</name>
        <dbReference type="ChEBI" id="CHEBI:18248"/>
    </ligandPart>
</feature>
<evidence type="ECO:0000256" key="3">
    <source>
        <dbReference type="ARBA" id="ARBA00022617"/>
    </source>
</evidence>
<dbReference type="PRINTS" id="PR00465">
    <property type="entry name" value="EP450IV"/>
</dbReference>
<keyword evidence="6 10" id="KW-0560">Oxidoreductase</keyword>
<dbReference type="Proteomes" id="UP000594638">
    <property type="component" value="Unassembled WGS sequence"/>
</dbReference>
<gene>
    <name evidence="11" type="ORF">OLEA9_A090094</name>
</gene>
<dbReference type="PROSITE" id="PS00086">
    <property type="entry name" value="CYTOCHROME_P450"/>
    <property type="match status" value="1"/>
</dbReference>
<keyword evidence="5" id="KW-0735">Signal-anchor</keyword>
<keyword evidence="7 9" id="KW-0408">Iron</keyword>
<name>A0A8S0VJ00_OLEEU</name>
<reference evidence="11 12" key="1">
    <citation type="submission" date="2019-12" db="EMBL/GenBank/DDBJ databases">
        <authorList>
            <person name="Alioto T."/>
            <person name="Alioto T."/>
            <person name="Gomez Garrido J."/>
        </authorList>
    </citation>
    <scope>NUCLEOTIDE SEQUENCE [LARGE SCALE GENOMIC DNA]</scope>
</reference>
<dbReference type="Gene3D" id="1.10.630.10">
    <property type="entry name" value="Cytochrome P450"/>
    <property type="match status" value="1"/>
</dbReference>
<comment type="similarity">
    <text evidence="2 10">Belongs to the cytochrome P450 family.</text>
</comment>
<dbReference type="Pfam" id="PF00067">
    <property type="entry name" value="p450"/>
    <property type="match status" value="1"/>
</dbReference>
<dbReference type="GO" id="GO:0016020">
    <property type="term" value="C:membrane"/>
    <property type="evidence" value="ECO:0007669"/>
    <property type="project" value="UniProtKB-SubCell"/>
</dbReference>
<organism evidence="11 12">
    <name type="scientific">Olea europaea subsp. europaea</name>
    <dbReference type="NCBI Taxonomy" id="158383"/>
    <lineage>
        <taxon>Eukaryota</taxon>
        <taxon>Viridiplantae</taxon>
        <taxon>Streptophyta</taxon>
        <taxon>Embryophyta</taxon>
        <taxon>Tracheophyta</taxon>
        <taxon>Spermatophyta</taxon>
        <taxon>Magnoliopsida</taxon>
        <taxon>eudicotyledons</taxon>
        <taxon>Gunneridae</taxon>
        <taxon>Pentapetalae</taxon>
        <taxon>asterids</taxon>
        <taxon>lamiids</taxon>
        <taxon>Lamiales</taxon>
        <taxon>Oleaceae</taxon>
        <taxon>Oleeae</taxon>
        <taxon>Olea</taxon>
    </lineage>
</organism>
<dbReference type="GO" id="GO:0004497">
    <property type="term" value="F:monooxygenase activity"/>
    <property type="evidence" value="ECO:0007669"/>
    <property type="project" value="UniProtKB-KW"/>
</dbReference>
<evidence type="ECO:0000256" key="9">
    <source>
        <dbReference type="PIRSR" id="PIRSR602403-1"/>
    </source>
</evidence>
<sequence>MWALGRDPDYWDEPESFEPERFERSSVDYLGNNFKFIPFGAGRRICPGMNFGLANIELPLAQLLYHYNWKLPDGMNPEDIDMNEGEGISVPRKSDLYLIFTPYIPSTDC</sequence>
<dbReference type="PANTHER" id="PTHR47953">
    <property type="entry name" value="OS08G0105600 PROTEIN"/>
    <property type="match status" value="1"/>
</dbReference>
<dbReference type="GO" id="GO:0016705">
    <property type="term" value="F:oxidoreductase activity, acting on paired donors, with incorporation or reduction of molecular oxygen"/>
    <property type="evidence" value="ECO:0007669"/>
    <property type="project" value="InterPro"/>
</dbReference>
<keyword evidence="3 9" id="KW-0349">Heme</keyword>
<dbReference type="GO" id="GO:0005506">
    <property type="term" value="F:iron ion binding"/>
    <property type="evidence" value="ECO:0007669"/>
    <property type="project" value="InterPro"/>
</dbReference>
<keyword evidence="12" id="KW-1185">Reference proteome</keyword>
<evidence type="ECO:0000256" key="1">
    <source>
        <dbReference type="ARBA" id="ARBA00004606"/>
    </source>
</evidence>
<keyword evidence="4 9" id="KW-0479">Metal-binding</keyword>
<dbReference type="InterPro" id="IPR001128">
    <property type="entry name" value="Cyt_P450"/>
</dbReference>
<evidence type="ECO:0000313" key="11">
    <source>
        <dbReference type="EMBL" id="CAA3031301.1"/>
    </source>
</evidence>
<dbReference type="InterPro" id="IPR036396">
    <property type="entry name" value="Cyt_P450_sf"/>
</dbReference>
<keyword evidence="5" id="KW-0812">Transmembrane</keyword>
<evidence type="ECO:0000256" key="5">
    <source>
        <dbReference type="ARBA" id="ARBA00022968"/>
    </source>
</evidence>
<dbReference type="InterPro" id="IPR002403">
    <property type="entry name" value="Cyt_P450_E_grp-IV"/>
</dbReference>
<dbReference type="AlphaFoldDB" id="A0A8S0VJ00"/>
<comment type="subcellular location">
    <subcellularLocation>
        <location evidence="1">Membrane</location>
        <topology evidence="1">Single-pass type II membrane protein</topology>
    </subcellularLocation>
</comment>
<dbReference type="OrthoDB" id="1055148at2759"/>
<proteinExistence type="inferred from homology"/>
<dbReference type="InterPro" id="IPR052306">
    <property type="entry name" value="CYP450_71D"/>
</dbReference>